<evidence type="ECO:0000313" key="2">
    <source>
        <dbReference type="Proteomes" id="UP000076563"/>
    </source>
</evidence>
<sequence length="97" mass="11017">MMCSLTLNISVLSDLLLFPNHASRSVTSIALLKLKEVTKLQYQTMLDEMKEKDDYSQSSINLAHVACKETDITKDAELPVFHRTVKQLESEDDCQNI</sequence>
<protein>
    <submittedName>
        <fullName evidence="1">Uncharacterized protein</fullName>
    </submittedName>
</protein>
<dbReference type="RefSeq" id="WP_063184655.1">
    <property type="nucleotide sequence ID" value="NZ_JAAGWC010000142.1"/>
</dbReference>
<dbReference type="AlphaFoldDB" id="A0A163W560"/>
<name>A0A163W560_9BACL</name>
<comment type="caution">
    <text evidence="1">The sequence shown here is derived from an EMBL/GenBank/DDBJ whole genome shotgun (WGS) entry which is preliminary data.</text>
</comment>
<gene>
    <name evidence="1" type="ORF">AV654_25755</name>
</gene>
<dbReference type="EMBL" id="LQRA01000070">
    <property type="protein sequence ID" value="KZE75870.1"/>
    <property type="molecule type" value="Genomic_DNA"/>
</dbReference>
<keyword evidence="2" id="KW-1185">Reference proteome</keyword>
<proteinExistence type="predicted"/>
<dbReference type="Proteomes" id="UP000076563">
    <property type="component" value="Unassembled WGS sequence"/>
</dbReference>
<reference evidence="2" key="1">
    <citation type="submission" date="2016-01" db="EMBL/GenBank/DDBJ databases">
        <title>Draft genome of Chromobacterium sp. F49.</title>
        <authorList>
            <person name="Hong K.W."/>
        </authorList>
    </citation>
    <scope>NUCLEOTIDE SEQUENCE [LARGE SCALE GENOMIC DNA]</scope>
    <source>
        <strain evidence="2">M63</strain>
    </source>
</reference>
<organism evidence="1 2">
    <name type="scientific">Paenibacillus elgii</name>
    <dbReference type="NCBI Taxonomy" id="189691"/>
    <lineage>
        <taxon>Bacteria</taxon>
        <taxon>Bacillati</taxon>
        <taxon>Bacillota</taxon>
        <taxon>Bacilli</taxon>
        <taxon>Bacillales</taxon>
        <taxon>Paenibacillaceae</taxon>
        <taxon>Paenibacillus</taxon>
    </lineage>
</organism>
<evidence type="ECO:0000313" key="1">
    <source>
        <dbReference type="EMBL" id="KZE75870.1"/>
    </source>
</evidence>
<accession>A0A163W560</accession>